<evidence type="ECO:0008006" key="3">
    <source>
        <dbReference type="Google" id="ProtNLM"/>
    </source>
</evidence>
<reference evidence="1" key="1">
    <citation type="submission" date="2021-12" db="EMBL/GenBank/DDBJ databases">
        <authorList>
            <person name="Rodrigo-Torres L."/>
            <person name="Arahal R. D."/>
            <person name="Lucena T."/>
        </authorList>
    </citation>
    <scope>NUCLEOTIDE SEQUENCE</scope>
    <source>
        <strain evidence="1">CECT 8419</strain>
    </source>
</reference>
<dbReference type="Gene3D" id="3.60.15.10">
    <property type="entry name" value="Ribonuclease Z/Hydroxyacylglutathione hydrolase-like"/>
    <property type="match status" value="1"/>
</dbReference>
<proteinExistence type="predicted"/>
<dbReference type="RefSeq" id="WP_238750491.1">
    <property type="nucleotide sequence ID" value="NZ_CAKLPZ010000001.1"/>
</dbReference>
<evidence type="ECO:0000313" key="1">
    <source>
        <dbReference type="EMBL" id="CAH1000440.1"/>
    </source>
</evidence>
<keyword evidence="2" id="KW-1185">Reference proteome</keyword>
<accession>A0ABN8F3S3</accession>
<protein>
    <recommendedName>
        <fullName evidence="3">Metallo-beta-lactamase domain-containing protein</fullName>
    </recommendedName>
</protein>
<dbReference type="Proteomes" id="UP000837803">
    <property type="component" value="Unassembled WGS sequence"/>
</dbReference>
<dbReference type="InterPro" id="IPR036866">
    <property type="entry name" value="RibonucZ/Hydroxyglut_hydro"/>
</dbReference>
<comment type="caution">
    <text evidence="1">The sequence shown here is derived from an EMBL/GenBank/DDBJ whole genome shotgun (WGS) entry which is preliminary data.</text>
</comment>
<dbReference type="EMBL" id="CAKLPZ010000001">
    <property type="protein sequence ID" value="CAH1000440.1"/>
    <property type="molecule type" value="Genomic_DNA"/>
</dbReference>
<evidence type="ECO:0000313" key="2">
    <source>
        <dbReference type="Proteomes" id="UP000837803"/>
    </source>
</evidence>
<dbReference type="PANTHER" id="PTHR36839:SF1">
    <property type="entry name" value="METALLO-BETA-LACTAMASE FAMILY PROTEIN (AFU_ORTHOLOGUE AFUA_5G12770)"/>
    <property type="match status" value="1"/>
</dbReference>
<dbReference type="PANTHER" id="PTHR36839">
    <property type="entry name" value="METALLO-BETA-LACTAMASE FAMILY PROTEIN (AFU_ORTHOLOGUE AFUA_5G12770)"/>
    <property type="match status" value="1"/>
</dbReference>
<sequence>MALTHYACHHCGGWILWFDSRLPVACPNCTDVRNALPEEDFTYLPIDQAAGQYRTKWQETLPGLWEFWTEPQLGLGSHGWLLQRPEGNIAFEAAPYYDEAARAQLTSLGGVSILSSSHPHGYGALWQLQEFFDPELIIHKDDLQYTKAFRVNHPIDDFHRIDTGYEMLRLGGHYEGQTALYDRARRILFLGDALKIDFDAQGVPVALSCHKGYHYAIPLTRDELLHYRDVFSRFDFAHVCTPFELGRGVDRSRSIALIDYLLTHGIHTSPVPLTTLQSYVQPA</sequence>
<dbReference type="SUPFAM" id="SSF56281">
    <property type="entry name" value="Metallo-hydrolase/oxidoreductase"/>
    <property type="match status" value="1"/>
</dbReference>
<organism evidence="1 2">
    <name type="scientific">Neolewinella maritima</name>
    <dbReference type="NCBI Taxonomy" id="1383882"/>
    <lineage>
        <taxon>Bacteria</taxon>
        <taxon>Pseudomonadati</taxon>
        <taxon>Bacteroidota</taxon>
        <taxon>Saprospiria</taxon>
        <taxon>Saprospirales</taxon>
        <taxon>Lewinellaceae</taxon>
        <taxon>Neolewinella</taxon>
    </lineage>
</organism>
<name>A0ABN8F3S3_9BACT</name>
<gene>
    <name evidence="1" type="ORF">LEM8419_01593</name>
</gene>